<feature type="domain" description="Beta-lactamase class A catalytic" evidence="3">
    <location>
        <begin position="111"/>
        <end position="310"/>
    </location>
</feature>
<feature type="compositionally biased region" description="Low complexity" evidence="1">
    <location>
        <begin position="54"/>
        <end position="78"/>
    </location>
</feature>
<dbReference type="GO" id="GO:0046677">
    <property type="term" value="P:response to antibiotic"/>
    <property type="evidence" value="ECO:0007669"/>
    <property type="project" value="InterPro"/>
</dbReference>
<sequence length="336" mass="37972">MYDYSQTQITNSKRKQKKTKKSAFISFIFILLILTLVISIKNQLQTDEKPLSPTSNLENSNLSQNNSIQTQNQTNPSSKPNTSRVTPNPISINSKVNEVNELFANKQGSYGWYVQSLVSGEGYGSNYDFAYTAASINKIPIMISFLQNVESGTFSLDDKYTLTLRDIEEGSGTLQYQTLGSTWTYQQLVEFSGHYSDNTAINALHHLVGFDSPQRLVDQYNLSHTNINKNTSSPKDMVTLLSVLYSQKIIKDDLLNLFYKSLQNTEYEEDLIPEGVPDSVAVSHKIGWQIQVWSDCGIVFSSKPYALCIMDNNISETEAREIIPQISHKIWTWEGI</sequence>
<dbReference type="AlphaFoldDB" id="A0A2H0B5N6"/>
<comment type="caution">
    <text evidence="4">The sequence shown here is derived from an EMBL/GenBank/DDBJ whole genome shotgun (WGS) entry which is preliminary data.</text>
</comment>
<dbReference type="GO" id="GO:0008800">
    <property type="term" value="F:beta-lactamase activity"/>
    <property type="evidence" value="ECO:0007669"/>
    <property type="project" value="InterPro"/>
</dbReference>
<evidence type="ECO:0000256" key="2">
    <source>
        <dbReference type="SAM" id="Phobius"/>
    </source>
</evidence>
<organism evidence="4 5">
    <name type="scientific">Candidatus Beckwithbacteria bacterium CG23_combo_of_CG06-09_8_20_14_all_34_8</name>
    <dbReference type="NCBI Taxonomy" id="1974497"/>
    <lineage>
        <taxon>Bacteria</taxon>
        <taxon>Candidatus Beckwithiibacteriota</taxon>
    </lineage>
</organism>
<keyword evidence="2" id="KW-0812">Transmembrane</keyword>
<proteinExistence type="predicted"/>
<feature type="region of interest" description="Disordered" evidence="1">
    <location>
        <begin position="48"/>
        <end position="91"/>
    </location>
</feature>
<evidence type="ECO:0000259" key="3">
    <source>
        <dbReference type="Pfam" id="PF13354"/>
    </source>
</evidence>
<evidence type="ECO:0000256" key="1">
    <source>
        <dbReference type="SAM" id="MobiDB-lite"/>
    </source>
</evidence>
<dbReference type="EMBL" id="PCSR01000084">
    <property type="protein sequence ID" value="PIP52979.1"/>
    <property type="molecule type" value="Genomic_DNA"/>
</dbReference>
<dbReference type="PANTHER" id="PTHR35333:SF3">
    <property type="entry name" value="BETA-LACTAMASE-TYPE TRANSPEPTIDASE FOLD CONTAINING PROTEIN"/>
    <property type="match status" value="1"/>
</dbReference>
<name>A0A2H0B5N6_9BACT</name>
<feature type="transmembrane region" description="Helical" evidence="2">
    <location>
        <begin position="21"/>
        <end position="40"/>
    </location>
</feature>
<dbReference type="Pfam" id="PF13354">
    <property type="entry name" value="Beta-lactamase2"/>
    <property type="match status" value="1"/>
</dbReference>
<keyword evidence="2" id="KW-1133">Transmembrane helix</keyword>
<accession>A0A2H0B5N6</accession>
<gene>
    <name evidence="4" type="ORF">COX08_03475</name>
</gene>
<dbReference type="InterPro" id="IPR000871">
    <property type="entry name" value="Beta-lactam_class-A"/>
</dbReference>
<evidence type="ECO:0000313" key="5">
    <source>
        <dbReference type="Proteomes" id="UP000229459"/>
    </source>
</evidence>
<dbReference type="Proteomes" id="UP000229459">
    <property type="component" value="Unassembled WGS sequence"/>
</dbReference>
<keyword evidence="2" id="KW-0472">Membrane</keyword>
<reference evidence="4 5" key="1">
    <citation type="submission" date="2017-09" db="EMBL/GenBank/DDBJ databases">
        <title>Depth-based differentiation of microbial function through sediment-hosted aquifers and enrichment of novel symbionts in the deep terrestrial subsurface.</title>
        <authorList>
            <person name="Probst A.J."/>
            <person name="Ladd B."/>
            <person name="Jarett J.K."/>
            <person name="Geller-Mcgrath D.E."/>
            <person name="Sieber C.M."/>
            <person name="Emerson J.B."/>
            <person name="Anantharaman K."/>
            <person name="Thomas B.C."/>
            <person name="Malmstrom R."/>
            <person name="Stieglmeier M."/>
            <person name="Klingl A."/>
            <person name="Woyke T."/>
            <person name="Ryan C.M."/>
            <person name="Banfield J.F."/>
        </authorList>
    </citation>
    <scope>NUCLEOTIDE SEQUENCE [LARGE SCALE GENOMIC DNA]</scope>
    <source>
        <strain evidence="4">CG23_combo_of_CG06-09_8_20_14_all_34_8</strain>
    </source>
</reference>
<protein>
    <recommendedName>
        <fullName evidence="3">Beta-lactamase class A catalytic domain-containing protein</fullName>
    </recommendedName>
</protein>
<dbReference type="SUPFAM" id="SSF56601">
    <property type="entry name" value="beta-lactamase/transpeptidase-like"/>
    <property type="match status" value="1"/>
</dbReference>
<dbReference type="GO" id="GO:0030655">
    <property type="term" value="P:beta-lactam antibiotic catabolic process"/>
    <property type="evidence" value="ECO:0007669"/>
    <property type="project" value="InterPro"/>
</dbReference>
<evidence type="ECO:0000313" key="4">
    <source>
        <dbReference type="EMBL" id="PIP52979.1"/>
    </source>
</evidence>
<dbReference type="PANTHER" id="PTHR35333">
    <property type="entry name" value="BETA-LACTAMASE"/>
    <property type="match status" value="1"/>
</dbReference>
<feature type="compositionally biased region" description="Polar residues" evidence="1">
    <location>
        <begin position="79"/>
        <end position="91"/>
    </location>
</feature>
<dbReference type="Gene3D" id="3.40.710.10">
    <property type="entry name" value="DD-peptidase/beta-lactamase superfamily"/>
    <property type="match status" value="1"/>
</dbReference>
<dbReference type="InterPro" id="IPR012338">
    <property type="entry name" value="Beta-lactam/transpept-like"/>
</dbReference>
<dbReference type="InterPro" id="IPR045155">
    <property type="entry name" value="Beta-lactam_cat"/>
</dbReference>